<dbReference type="EMBL" id="NHRY01000252">
    <property type="protein sequence ID" value="PPQ27887.1"/>
    <property type="molecule type" value="Genomic_DNA"/>
</dbReference>
<dbReference type="RefSeq" id="WP_104521760.1">
    <property type="nucleotide sequence ID" value="NZ_NHRY01000252.1"/>
</dbReference>
<evidence type="ECO:0000256" key="1">
    <source>
        <dbReference type="SAM" id="Phobius"/>
    </source>
</evidence>
<feature type="transmembrane region" description="Helical" evidence="1">
    <location>
        <begin position="48"/>
        <end position="68"/>
    </location>
</feature>
<comment type="caution">
    <text evidence="2">The sequence shown here is derived from an EMBL/GenBank/DDBJ whole genome shotgun (WGS) entry which is preliminary data.</text>
</comment>
<organism evidence="2 3">
    <name type="scientific">Rhodopila globiformis</name>
    <name type="common">Rhodopseudomonas globiformis</name>
    <dbReference type="NCBI Taxonomy" id="1071"/>
    <lineage>
        <taxon>Bacteria</taxon>
        <taxon>Pseudomonadati</taxon>
        <taxon>Pseudomonadota</taxon>
        <taxon>Alphaproteobacteria</taxon>
        <taxon>Acetobacterales</taxon>
        <taxon>Acetobacteraceae</taxon>
        <taxon>Rhodopila</taxon>
    </lineage>
</organism>
<evidence type="ECO:0008006" key="4">
    <source>
        <dbReference type="Google" id="ProtNLM"/>
    </source>
</evidence>
<dbReference type="PANTHER" id="PTHR35519">
    <property type="entry name" value="MEMBRANE PROTEINS"/>
    <property type="match status" value="1"/>
</dbReference>
<keyword evidence="1" id="KW-0812">Transmembrane</keyword>
<evidence type="ECO:0000313" key="2">
    <source>
        <dbReference type="EMBL" id="PPQ27887.1"/>
    </source>
</evidence>
<keyword evidence="3" id="KW-1185">Reference proteome</keyword>
<sequence>MAWAATEPLFPASDVTARLARLRRLAWMIDAVFLLPGTRFRFGLNSVIGLLPVGGDTVLGAISLYIIYEAARLGVPKHKLARMLANVGVEVLGGSVPIIGDLFDMALKANLRNLAIIEDHVRGTAWQQGRWSR</sequence>
<dbReference type="PANTHER" id="PTHR35519:SF2">
    <property type="entry name" value="PH DOMAIN PROTEIN"/>
    <property type="match status" value="1"/>
</dbReference>
<accession>A0A2S6MZU2</accession>
<dbReference type="OrthoDB" id="513552at2"/>
<dbReference type="Proteomes" id="UP000239724">
    <property type="component" value="Unassembled WGS sequence"/>
</dbReference>
<dbReference type="InterPro" id="IPR025187">
    <property type="entry name" value="DUF4112"/>
</dbReference>
<keyword evidence="1" id="KW-0472">Membrane</keyword>
<proteinExistence type="predicted"/>
<dbReference type="AlphaFoldDB" id="A0A2S6MZU2"/>
<reference evidence="2 3" key="1">
    <citation type="journal article" date="2018" name="Arch. Microbiol.">
        <title>New insights into the metabolic potential of the phototrophic purple bacterium Rhodopila globiformis DSM 161(T) from its draft genome sequence and evidence for a vanadium-dependent nitrogenase.</title>
        <authorList>
            <person name="Imhoff J.F."/>
            <person name="Rahn T."/>
            <person name="Kunzel S."/>
            <person name="Neulinger S.C."/>
        </authorList>
    </citation>
    <scope>NUCLEOTIDE SEQUENCE [LARGE SCALE GENOMIC DNA]</scope>
    <source>
        <strain evidence="2 3">DSM 161</strain>
    </source>
</reference>
<name>A0A2S6MZU2_RHOGL</name>
<keyword evidence="1" id="KW-1133">Transmembrane helix</keyword>
<dbReference type="Pfam" id="PF13430">
    <property type="entry name" value="DUF4112"/>
    <property type="match status" value="1"/>
</dbReference>
<gene>
    <name evidence="2" type="ORF">CCS01_26115</name>
</gene>
<protein>
    <recommendedName>
        <fullName evidence="4">DUF4112 domain-containing protein</fullName>
    </recommendedName>
</protein>
<evidence type="ECO:0000313" key="3">
    <source>
        <dbReference type="Proteomes" id="UP000239724"/>
    </source>
</evidence>